<evidence type="ECO:0000313" key="1">
    <source>
        <dbReference type="EMBL" id="USR91649.1"/>
    </source>
</evidence>
<gene>
    <name evidence="1" type="ORF">NEA10_02670</name>
</gene>
<evidence type="ECO:0000313" key="2">
    <source>
        <dbReference type="Proteomes" id="UP001056708"/>
    </source>
</evidence>
<organism evidence="1 2">
    <name type="scientific">Phormidium yuhuli AB48</name>
    <dbReference type="NCBI Taxonomy" id="2940671"/>
    <lineage>
        <taxon>Bacteria</taxon>
        <taxon>Bacillati</taxon>
        <taxon>Cyanobacteriota</taxon>
        <taxon>Cyanophyceae</taxon>
        <taxon>Oscillatoriophycideae</taxon>
        <taxon>Oscillatoriales</taxon>
        <taxon>Oscillatoriaceae</taxon>
        <taxon>Phormidium</taxon>
        <taxon>Phormidium yuhuli</taxon>
    </lineage>
</organism>
<accession>A0ABY5AR02</accession>
<sequence length="49" mass="5386">MGIERGRSHPTLFMGIERGRSHRLDHLARAVNLSGDLSLGSQIGAFRLV</sequence>
<name>A0ABY5AR02_9CYAN</name>
<protein>
    <submittedName>
        <fullName evidence="1">Uncharacterized protein</fullName>
    </submittedName>
</protein>
<dbReference type="EMBL" id="CP098611">
    <property type="protein sequence ID" value="USR91649.1"/>
    <property type="molecule type" value="Genomic_DNA"/>
</dbReference>
<proteinExistence type="predicted"/>
<reference evidence="1" key="1">
    <citation type="submission" date="2022-06" db="EMBL/GenBank/DDBJ databases">
        <title>Genome sequence of Phormidium yuhuli AB48 isolated from an industrial photobioreactor environment.</title>
        <authorList>
            <person name="Qiu Y."/>
            <person name="Noonan A.J.C."/>
            <person name="Dofher K."/>
            <person name="Koch M."/>
            <person name="Kieft B."/>
            <person name="Lin X."/>
            <person name="Ziels R.M."/>
            <person name="Hallam S.J."/>
        </authorList>
    </citation>
    <scope>NUCLEOTIDE SEQUENCE</scope>
    <source>
        <strain evidence="1">AB48</strain>
    </source>
</reference>
<dbReference type="RefSeq" id="WP_252663672.1">
    <property type="nucleotide sequence ID" value="NZ_CP098611.1"/>
</dbReference>
<dbReference type="Proteomes" id="UP001056708">
    <property type="component" value="Chromosome"/>
</dbReference>
<keyword evidence="2" id="KW-1185">Reference proteome</keyword>